<dbReference type="OrthoDB" id="408631at2759"/>
<reference evidence="4 5" key="1">
    <citation type="submission" date="2009-11" db="EMBL/GenBank/DDBJ databases">
        <title>Annotation of Allomyces macrogynus ATCC 38327.</title>
        <authorList>
            <consortium name="The Broad Institute Genome Sequencing Platform"/>
            <person name="Russ C."/>
            <person name="Cuomo C."/>
            <person name="Burger G."/>
            <person name="Gray M.W."/>
            <person name="Holland P.W.H."/>
            <person name="King N."/>
            <person name="Lang F.B.F."/>
            <person name="Roger A.J."/>
            <person name="Ruiz-Trillo I."/>
            <person name="Young S.K."/>
            <person name="Zeng Q."/>
            <person name="Gargeya S."/>
            <person name="Fitzgerald M."/>
            <person name="Haas B."/>
            <person name="Abouelleil A."/>
            <person name="Alvarado L."/>
            <person name="Arachchi H.M."/>
            <person name="Berlin A."/>
            <person name="Chapman S.B."/>
            <person name="Gearin G."/>
            <person name="Goldberg J."/>
            <person name="Griggs A."/>
            <person name="Gujja S."/>
            <person name="Hansen M."/>
            <person name="Heiman D."/>
            <person name="Howarth C."/>
            <person name="Larimer J."/>
            <person name="Lui A."/>
            <person name="MacDonald P.J.P."/>
            <person name="McCowen C."/>
            <person name="Montmayeur A."/>
            <person name="Murphy C."/>
            <person name="Neiman D."/>
            <person name="Pearson M."/>
            <person name="Priest M."/>
            <person name="Roberts A."/>
            <person name="Saif S."/>
            <person name="Shea T."/>
            <person name="Sisk P."/>
            <person name="Stolte C."/>
            <person name="Sykes S."/>
            <person name="Wortman J."/>
            <person name="Nusbaum C."/>
            <person name="Birren B."/>
        </authorList>
    </citation>
    <scope>NUCLEOTIDE SEQUENCE [LARGE SCALE GENOMIC DNA]</scope>
    <source>
        <strain evidence="4 5">ATCC 38327</strain>
    </source>
</reference>
<evidence type="ECO:0000313" key="5">
    <source>
        <dbReference type="Proteomes" id="UP000054350"/>
    </source>
</evidence>
<evidence type="ECO:0000259" key="3">
    <source>
        <dbReference type="Pfam" id="PF07859"/>
    </source>
</evidence>
<dbReference type="Pfam" id="PF07859">
    <property type="entry name" value="Abhydrolase_3"/>
    <property type="match status" value="1"/>
</dbReference>
<keyword evidence="5" id="KW-1185">Reference proteome</keyword>
<dbReference type="VEuPathDB" id="FungiDB:AMAG_06399"/>
<sequence length="576" mass="62909">MTTSLHFSDQDSCNTIHCPREETTGPTSERGTSMNATDCDAGKLNAGEFDAGEFGAGEFDALFTPPPAWSSVPSFSEIVAALLATLAWFQTLFLSIYAALFITPRVLPTSTRRAAALTALGRSLCAVVPSHWIIRAATEVPLVMVGSILKRLPARLEDVAYQPITIDVDPENLGLDLSVLGIDYKDEPRAIYAEWVAKRDLLKEGSRTDVAFYIHGGAFCMYSPRTYRLVTRQLAKLGFTVLAPAYRKAPKHPFPCGLYDMLAAYLWLVRDEGVDPGRILLIGDSAGGSLALGVFQAITALDLQPPAAITLWSPCLTMDPRIEDSSLIKNAHKDYLSIITNPKLGLIRMYAGDHIVNAGMPAMEHFLAHPFVQQTTAQPTCPVLIQSSPSEQLVTCITDFYENQDPFTSRVQHDLLVDTPHDPFLFGVVIKLTVDRDLSQVGRDRLWAWWRDVQDGAVPFGRIQRMWHSDGRVEVVENTTGCIDLVDDPTRWILVEDDATECVDLVDDAAECADVVDDSTGCVGDSVEGTAGRFAVVNDAAECIEVEDDATECVEPVDETAGLVGVVDDPTTERAA</sequence>
<evidence type="ECO:0000256" key="2">
    <source>
        <dbReference type="SAM" id="MobiDB-lite"/>
    </source>
</evidence>
<protein>
    <recommendedName>
        <fullName evidence="3">Alpha/beta hydrolase fold-3 domain-containing protein</fullName>
    </recommendedName>
</protein>
<proteinExistence type="predicted"/>
<dbReference type="AlphaFoldDB" id="A0A0L0SGK8"/>
<evidence type="ECO:0000256" key="1">
    <source>
        <dbReference type="ARBA" id="ARBA00022801"/>
    </source>
</evidence>
<dbReference type="STRING" id="578462.A0A0L0SGK8"/>
<dbReference type="eggNOG" id="KOG1515">
    <property type="taxonomic scope" value="Eukaryota"/>
</dbReference>
<dbReference type="GO" id="GO:0016787">
    <property type="term" value="F:hydrolase activity"/>
    <property type="evidence" value="ECO:0007669"/>
    <property type="project" value="UniProtKB-KW"/>
</dbReference>
<feature type="region of interest" description="Disordered" evidence="2">
    <location>
        <begin position="17"/>
        <end position="36"/>
    </location>
</feature>
<dbReference type="InterPro" id="IPR050300">
    <property type="entry name" value="GDXG_lipolytic_enzyme"/>
</dbReference>
<dbReference type="Proteomes" id="UP000054350">
    <property type="component" value="Unassembled WGS sequence"/>
</dbReference>
<feature type="compositionally biased region" description="Polar residues" evidence="2">
    <location>
        <begin position="24"/>
        <end position="36"/>
    </location>
</feature>
<name>A0A0L0SGK8_ALLM3</name>
<dbReference type="SUPFAM" id="SSF53474">
    <property type="entry name" value="alpha/beta-Hydrolases"/>
    <property type="match status" value="1"/>
</dbReference>
<evidence type="ECO:0000313" key="4">
    <source>
        <dbReference type="EMBL" id="KNE61587.1"/>
    </source>
</evidence>
<reference evidence="4 5" key="2">
    <citation type="submission" date="2009-11" db="EMBL/GenBank/DDBJ databases">
        <title>The Genome Sequence of Allomyces macrogynus strain ATCC 38327.</title>
        <authorList>
            <consortium name="The Broad Institute Genome Sequencing Platform"/>
            <person name="Russ C."/>
            <person name="Cuomo C."/>
            <person name="Shea T."/>
            <person name="Young S.K."/>
            <person name="Zeng Q."/>
            <person name="Koehrsen M."/>
            <person name="Haas B."/>
            <person name="Borodovsky M."/>
            <person name="Guigo R."/>
            <person name="Alvarado L."/>
            <person name="Berlin A."/>
            <person name="Borenstein D."/>
            <person name="Chen Z."/>
            <person name="Engels R."/>
            <person name="Freedman E."/>
            <person name="Gellesch M."/>
            <person name="Goldberg J."/>
            <person name="Griggs A."/>
            <person name="Gujja S."/>
            <person name="Heiman D."/>
            <person name="Hepburn T."/>
            <person name="Howarth C."/>
            <person name="Jen D."/>
            <person name="Larson L."/>
            <person name="Lewis B."/>
            <person name="Mehta T."/>
            <person name="Park D."/>
            <person name="Pearson M."/>
            <person name="Roberts A."/>
            <person name="Saif S."/>
            <person name="Shenoy N."/>
            <person name="Sisk P."/>
            <person name="Stolte C."/>
            <person name="Sykes S."/>
            <person name="Walk T."/>
            <person name="White J."/>
            <person name="Yandava C."/>
            <person name="Burger G."/>
            <person name="Gray M.W."/>
            <person name="Holland P.W.H."/>
            <person name="King N."/>
            <person name="Lang F.B.F."/>
            <person name="Roger A.J."/>
            <person name="Ruiz-Trillo I."/>
            <person name="Lander E."/>
            <person name="Nusbaum C."/>
        </authorList>
    </citation>
    <scope>NUCLEOTIDE SEQUENCE [LARGE SCALE GENOMIC DNA]</scope>
    <source>
        <strain evidence="4 5">ATCC 38327</strain>
    </source>
</reference>
<dbReference type="PANTHER" id="PTHR48081">
    <property type="entry name" value="AB HYDROLASE SUPERFAMILY PROTEIN C4A8.06C"/>
    <property type="match status" value="1"/>
</dbReference>
<organism evidence="4 5">
    <name type="scientific">Allomyces macrogynus (strain ATCC 38327)</name>
    <name type="common">Allomyces javanicus var. macrogynus</name>
    <dbReference type="NCBI Taxonomy" id="578462"/>
    <lineage>
        <taxon>Eukaryota</taxon>
        <taxon>Fungi</taxon>
        <taxon>Fungi incertae sedis</taxon>
        <taxon>Blastocladiomycota</taxon>
        <taxon>Blastocladiomycetes</taxon>
        <taxon>Blastocladiales</taxon>
        <taxon>Blastocladiaceae</taxon>
        <taxon>Allomyces</taxon>
    </lineage>
</organism>
<dbReference type="EMBL" id="GG745338">
    <property type="protein sequence ID" value="KNE61587.1"/>
    <property type="molecule type" value="Genomic_DNA"/>
</dbReference>
<dbReference type="PANTHER" id="PTHR48081:SF8">
    <property type="entry name" value="ALPHA_BETA HYDROLASE FOLD-3 DOMAIN-CONTAINING PROTEIN-RELATED"/>
    <property type="match status" value="1"/>
</dbReference>
<feature type="domain" description="Alpha/beta hydrolase fold-3" evidence="3">
    <location>
        <begin position="212"/>
        <end position="395"/>
    </location>
</feature>
<gene>
    <name evidence="4" type="ORF">AMAG_06399</name>
</gene>
<dbReference type="InterPro" id="IPR013094">
    <property type="entry name" value="AB_hydrolase_3"/>
</dbReference>
<accession>A0A0L0SGK8</accession>
<dbReference type="InterPro" id="IPR029058">
    <property type="entry name" value="AB_hydrolase_fold"/>
</dbReference>
<keyword evidence="1" id="KW-0378">Hydrolase</keyword>
<dbReference type="Gene3D" id="3.40.50.1820">
    <property type="entry name" value="alpha/beta hydrolase"/>
    <property type="match status" value="1"/>
</dbReference>